<evidence type="ECO:0000313" key="7">
    <source>
        <dbReference type="Proteomes" id="UP000559809"/>
    </source>
</evidence>
<dbReference type="SUPFAM" id="SSF56801">
    <property type="entry name" value="Acetyl-CoA synthetase-like"/>
    <property type="match status" value="1"/>
</dbReference>
<dbReference type="GO" id="GO:0043041">
    <property type="term" value="P:amino acid activation for nonribosomal peptide biosynthetic process"/>
    <property type="evidence" value="ECO:0007669"/>
    <property type="project" value="TreeGrafter"/>
</dbReference>
<dbReference type="InterPro" id="IPR010071">
    <property type="entry name" value="AA_adenyl_dom"/>
</dbReference>
<evidence type="ECO:0000259" key="5">
    <source>
        <dbReference type="PROSITE" id="PS50075"/>
    </source>
</evidence>
<comment type="caution">
    <text evidence="6">The sequence shown here is derived from an EMBL/GenBank/DDBJ whole genome shotgun (WGS) entry which is preliminary data.</text>
</comment>
<protein>
    <submittedName>
        <fullName evidence="6">Amino acid adenylation domain-containing protein</fullName>
    </submittedName>
</protein>
<dbReference type="Pfam" id="PF00550">
    <property type="entry name" value="PP-binding"/>
    <property type="match status" value="2"/>
</dbReference>
<dbReference type="InterPro" id="IPR006162">
    <property type="entry name" value="Ppantetheine_attach_site"/>
</dbReference>
<dbReference type="PROSITE" id="PS50075">
    <property type="entry name" value="CARRIER"/>
    <property type="match status" value="2"/>
</dbReference>
<dbReference type="Pfam" id="PF00668">
    <property type="entry name" value="Condensation"/>
    <property type="match status" value="2"/>
</dbReference>
<evidence type="ECO:0000256" key="1">
    <source>
        <dbReference type="ARBA" id="ARBA00001957"/>
    </source>
</evidence>
<dbReference type="Gene3D" id="1.10.1200.10">
    <property type="entry name" value="ACP-like"/>
    <property type="match status" value="2"/>
</dbReference>
<organism evidence="6 7">
    <name type="scientific">Parapusillimonas granuli</name>
    <dbReference type="NCBI Taxonomy" id="380911"/>
    <lineage>
        <taxon>Bacteria</taxon>
        <taxon>Pseudomonadati</taxon>
        <taxon>Pseudomonadota</taxon>
        <taxon>Betaproteobacteria</taxon>
        <taxon>Burkholderiales</taxon>
        <taxon>Alcaligenaceae</taxon>
        <taxon>Parapusillimonas</taxon>
    </lineage>
</organism>
<dbReference type="Pfam" id="PF00501">
    <property type="entry name" value="AMP-binding"/>
    <property type="match status" value="1"/>
</dbReference>
<dbReference type="InterPro" id="IPR045851">
    <property type="entry name" value="AMP-bd_C_sf"/>
</dbReference>
<keyword evidence="7" id="KW-1185">Reference proteome</keyword>
<evidence type="ECO:0000256" key="3">
    <source>
        <dbReference type="ARBA" id="ARBA00022553"/>
    </source>
</evidence>
<dbReference type="Pfam" id="PF00975">
    <property type="entry name" value="Thioesterase"/>
    <property type="match status" value="1"/>
</dbReference>
<dbReference type="GO" id="GO:0047527">
    <property type="term" value="F:2,3-dihydroxybenzoate-serine ligase activity"/>
    <property type="evidence" value="ECO:0007669"/>
    <property type="project" value="TreeGrafter"/>
</dbReference>
<dbReference type="Gene3D" id="3.30.300.30">
    <property type="match status" value="1"/>
</dbReference>
<dbReference type="RefSeq" id="WP_180154174.1">
    <property type="nucleotide sequence ID" value="NZ_JACCEM010000003.1"/>
</dbReference>
<gene>
    <name evidence="6" type="ORF">H0A72_06045</name>
</gene>
<sequence>MSSGYIAAAAFAQRQLRYLDLLQPGRSDYAVPLLVEISGPVDETALRAAFQAVIQRHDGLRASFPLVDDTPCQAVRDELRIPLDTTALAAGTPAAWRRELAAALSALAARPFDLEHGPALRAGLFKPGDAGAGCSLALAVVFHHAVADGSSLPIFLADLVQAYDAARAGMAPAWAELPLQYPDYADWEQEQFGDPDSPALAEALDYWREQLRAAPSPLELPLDRPRGAQAARAAEAGVRLALPASVGTALAETARQRGATQFMALLAVFFAVLHRWSGLEDLVVTVPVSKRTRPELSGLVGLLVDTLPLRVPCAADTRYEALLDGVRTAFRDALRHRDVPFQRIVQSIDIERRPGAMPLMQILFGSLESDAGPLAARDGARFQVLDDQTEQAAKSDLSFVYHQTPEHLELWCRYEPAIFDRATIENLLAWFGTLARAAAQAPGECVADLPLIGEAEGRALIARFNDTARPYPAGKSVVQLFDEVAAEHPGQAAIEEGEEHIDYARLRAASACLAAALAQAGVGPGDPVVLVLSPSARFLTLVLAILRTGAVYVPLDPAHPHAHRRRLAQSIGARAVVLAAGDDTDYGGIPVLDAATLEARAARLPELPAHPAAPGDTAYIMFTSGSTGEPKGVAVPHRAIVRLVRNTDYIRFGPDTRAAIYSNPAFDASTVETWGPLLNGGTAVVIERAAVLDIALLGRVLADHAISFCWITTGLFHEIAAIDPGVFAGPRTVMTGGDTTSADLVRAVRDACAGSGLRLLHAYGPTENTTFSTCFDADELAPGDAVIPIGPPIANSTAYVLDRRGRPLPAGVNGEIYVGGDGVAQGYVGDPQRTASAFLPDPFLQQGRLMYRTGDFGRWRADGALLFAGRSDDQVKVRGFRIELNEIAAALGRHPELRTVYVAAPRQEKAERQIIAYVVPEHMPGPGPAELRRFLQSRLPPHMLPHAYVTAPALALNLNGKVDRKALPPVEDHHYDRSGTLVEPRSEEEATLHALWKELLGLDAVGVTENFFHIGGDSILAIRMAARAGKAGLPITPSDVFQLQTIERLAELAGALRPRQRRGADRVFPAALLPEAAAGQEPAPACLIASLVLDAHIGAVELALAVHRLADRHDALRLRWVRDGQASHVEIAAYVGRLPIRMVEVPGLPDARIDAWVAEHAARIARGLDTGSGVTLATTLVDRGPVTPPVVVVALHPGIADYTGAMLLLNELQTALASGAAALPALDDTPTYADWLDWLETHADAQAAGPGLAALETAQMRAASLPAQREPATRALPVVAERCLDPALGARLYHQAAARLAVAPLDILASALASAAGPGGLGGALLLEGVDAERRLPPGAPDTARIVGKMDGVLPILAPAGGGAPADTLRAVKAARQAVAATAPVYRTLGQTFDLPAAALGLAWPAPDPAPAMRMHTPPGFGPSVESALLARLSEAGFKLAWAGAEPPGGAAAMLERVARALEEIAALADRESRPLYTARDFPLADLPQGELAALLASADDIQDVYPLSPMQEAMLVHTLAAAGSGVNFEQSCVRIRGPLDIDAFRHAWATVFERHDVLRTAFHWRGLSRPMQVVHRHVPLPLSIQAWPAFDEDRLQAFLAADQVLGFELERAPLVRMTLIQAAPEDVYLVSSFHHLLVDGWCLAKLEREVRAAYESHRNRRAPLFDAPVPYRDYIAWLQRADQADGRRFFAELLRELPERRALFAPPTAVAHGFTTHRRALGPAASRALLAFARRRGLTLATVMHFAWAAWLSARLGVRDVVFGTTVSGRPAGVPGVEHIVGMFINNLPVRVRVAPEAAPAALLAEIQALLGRLQQHAHLAPAEVAAIAGKQGQAGPLFDTLVLVENLASGTSAWSGAEALTVEAVHSRLKTAYDLTFVAIPGDSITLSTVQPDDGRRLEDGAALLESIAEFLIALPEHADGALRRLPRPEPRPAPPAGGGVAPSTPLRFATRPRSTLEARIADAVAGILDAAPAPAGAAATLDTDFWQLGLNSLGLTQLALRLEESLGRRVPISLLLEHRSVAALARALESGQSWNPIVPMNRPRDDGAADAPPQPFACVHPIAGDVSVFLDLARAMPASLPFWAIQAPGLEQGQEPLRSIEEMADANLRALAERGVPRPRRLGGYSFGGLVAFEMARRLAGMGAPPERVVLIDTPAPLERVSILEPDPDHAHAQWLVRMADVRARFQGVPPVLTRQDLLALPAGGRFAFAAARLHAARLLPPAADADWLARAHRTSLAQYEAYLAYRPPVQAHPGIALALIRADAPRDADLGDLENRQLAVPDMGWQAFSARPVELRYVAGDHVTMLAGDGAGAVAAAIADLLRAEALACGNSIA</sequence>
<dbReference type="GO" id="GO:0009239">
    <property type="term" value="P:enterobactin biosynthetic process"/>
    <property type="evidence" value="ECO:0007669"/>
    <property type="project" value="TreeGrafter"/>
</dbReference>
<dbReference type="InterPro" id="IPR036736">
    <property type="entry name" value="ACP-like_sf"/>
</dbReference>
<dbReference type="SUPFAM" id="SSF47336">
    <property type="entry name" value="ACP-like"/>
    <property type="match status" value="2"/>
</dbReference>
<accession>A0A853FVP1</accession>
<keyword evidence="2" id="KW-0596">Phosphopantetheine</keyword>
<feature type="domain" description="Carrier" evidence="5">
    <location>
        <begin position="983"/>
        <end position="1057"/>
    </location>
</feature>
<dbReference type="InterPro" id="IPR020802">
    <property type="entry name" value="TesA-like"/>
</dbReference>
<dbReference type="Pfam" id="PF13193">
    <property type="entry name" value="AMP-binding_C"/>
    <property type="match status" value="1"/>
</dbReference>
<dbReference type="Gene3D" id="2.30.38.10">
    <property type="entry name" value="Luciferase, Domain 3"/>
    <property type="match status" value="1"/>
</dbReference>
<feature type="domain" description="Carrier" evidence="5">
    <location>
        <begin position="1957"/>
        <end position="2035"/>
    </location>
</feature>
<dbReference type="PROSITE" id="PS00012">
    <property type="entry name" value="PHOSPHOPANTETHEINE"/>
    <property type="match status" value="1"/>
</dbReference>
<dbReference type="SUPFAM" id="SSF53474">
    <property type="entry name" value="alpha/beta-Hydrolases"/>
    <property type="match status" value="1"/>
</dbReference>
<dbReference type="PANTHER" id="PTHR45527">
    <property type="entry name" value="NONRIBOSOMAL PEPTIDE SYNTHETASE"/>
    <property type="match status" value="1"/>
</dbReference>
<dbReference type="InterPro" id="IPR020806">
    <property type="entry name" value="PKS_PP-bd"/>
</dbReference>
<evidence type="ECO:0000256" key="4">
    <source>
        <dbReference type="SAM" id="MobiDB-lite"/>
    </source>
</evidence>
<dbReference type="GO" id="GO:0031177">
    <property type="term" value="F:phosphopantetheine binding"/>
    <property type="evidence" value="ECO:0007669"/>
    <property type="project" value="InterPro"/>
</dbReference>
<dbReference type="GO" id="GO:0005829">
    <property type="term" value="C:cytosol"/>
    <property type="evidence" value="ECO:0007669"/>
    <property type="project" value="TreeGrafter"/>
</dbReference>
<reference evidence="6 7" key="1">
    <citation type="submission" date="2020-07" db="EMBL/GenBank/DDBJ databases">
        <title>Taxonomic revisions and descriptions of new bacterial species based on genomic comparisons in the high-G+C-content subgroup of the family Alcaligenaceae.</title>
        <authorList>
            <person name="Szabo A."/>
            <person name="Felfoldi T."/>
        </authorList>
    </citation>
    <scope>NUCLEOTIDE SEQUENCE [LARGE SCALE GENOMIC DNA]</scope>
    <source>
        <strain evidence="6 7">LMG 24012</strain>
    </source>
</reference>
<dbReference type="FunFam" id="1.10.1200.10:FF:000005">
    <property type="entry name" value="Nonribosomal peptide synthetase 1"/>
    <property type="match status" value="1"/>
</dbReference>
<dbReference type="InterPro" id="IPR025110">
    <property type="entry name" value="AMP-bd_C"/>
</dbReference>
<name>A0A853FVP1_9BURK</name>
<dbReference type="InterPro" id="IPR029058">
    <property type="entry name" value="AB_hydrolase_fold"/>
</dbReference>
<dbReference type="InterPro" id="IPR000873">
    <property type="entry name" value="AMP-dep_synth/lig_dom"/>
</dbReference>
<keyword evidence="3" id="KW-0597">Phosphoprotein</keyword>
<dbReference type="InterPro" id="IPR001242">
    <property type="entry name" value="Condensation_dom"/>
</dbReference>
<dbReference type="Proteomes" id="UP000559809">
    <property type="component" value="Unassembled WGS sequence"/>
</dbReference>
<proteinExistence type="predicted"/>
<dbReference type="Gene3D" id="3.30.559.10">
    <property type="entry name" value="Chloramphenicol acetyltransferase-like domain"/>
    <property type="match status" value="3"/>
</dbReference>
<dbReference type="InterPro" id="IPR020845">
    <property type="entry name" value="AMP-binding_CS"/>
</dbReference>
<dbReference type="SUPFAM" id="SSF52777">
    <property type="entry name" value="CoA-dependent acyltransferases"/>
    <property type="match status" value="5"/>
</dbReference>
<dbReference type="CDD" id="cd19531">
    <property type="entry name" value="LCL_NRPS-like"/>
    <property type="match status" value="1"/>
</dbReference>
<dbReference type="PROSITE" id="PS00455">
    <property type="entry name" value="AMP_BINDING"/>
    <property type="match status" value="1"/>
</dbReference>
<dbReference type="InterPro" id="IPR023213">
    <property type="entry name" value="CAT-like_dom_sf"/>
</dbReference>
<dbReference type="Gene3D" id="3.40.50.1820">
    <property type="entry name" value="alpha/beta hydrolase"/>
    <property type="match status" value="1"/>
</dbReference>
<comment type="cofactor">
    <cofactor evidence="1">
        <name>pantetheine 4'-phosphate</name>
        <dbReference type="ChEBI" id="CHEBI:47942"/>
    </cofactor>
</comment>
<dbReference type="GO" id="GO:0009366">
    <property type="term" value="C:enterobactin synthetase complex"/>
    <property type="evidence" value="ECO:0007669"/>
    <property type="project" value="TreeGrafter"/>
</dbReference>
<evidence type="ECO:0000313" key="6">
    <source>
        <dbReference type="EMBL" id="NYT48868.1"/>
    </source>
</evidence>
<dbReference type="InterPro" id="IPR001031">
    <property type="entry name" value="Thioesterase"/>
</dbReference>
<dbReference type="CDD" id="cd12117">
    <property type="entry name" value="A_NRPS_Srf_like"/>
    <property type="match status" value="1"/>
</dbReference>
<dbReference type="Gene3D" id="3.40.50.980">
    <property type="match status" value="2"/>
</dbReference>
<dbReference type="NCBIfam" id="TIGR01733">
    <property type="entry name" value="AA-adenyl-dom"/>
    <property type="match status" value="1"/>
</dbReference>
<dbReference type="SMART" id="SM00823">
    <property type="entry name" value="PKS_PP"/>
    <property type="match status" value="2"/>
</dbReference>
<dbReference type="PANTHER" id="PTHR45527:SF1">
    <property type="entry name" value="FATTY ACID SYNTHASE"/>
    <property type="match status" value="1"/>
</dbReference>
<evidence type="ECO:0000256" key="2">
    <source>
        <dbReference type="ARBA" id="ARBA00022450"/>
    </source>
</evidence>
<dbReference type="InterPro" id="IPR009081">
    <property type="entry name" value="PP-bd_ACP"/>
</dbReference>
<dbReference type="EMBL" id="JACCEM010000003">
    <property type="protein sequence ID" value="NYT48868.1"/>
    <property type="molecule type" value="Genomic_DNA"/>
</dbReference>
<dbReference type="Gene3D" id="3.30.559.30">
    <property type="entry name" value="Nonribosomal peptide synthetase, condensation domain"/>
    <property type="match status" value="2"/>
</dbReference>
<feature type="region of interest" description="Disordered" evidence="4">
    <location>
        <begin position="1925"/>
        <end position="1950"/>
    </location>
</feature>
<dbReference type="SMART" id="SM00824">
    <property type="entry name" value="PKS_TE"/>
    <property type="match status" value="1"/>
</dbReference>